<reference evidence="2 3" key="1">
    <citation type="journal article" date="2021" name="bioRxiv">
        <title>Chromosome-scale and haplotype-resolved genome assembly of a tetraploid potato cultivar.</title>
        <authorList>
            <person name="Sun H."/>
            <person name="Jiao W.-B."/>
            <person name="Krause K."/>
            <person name="Campoy J.A."/>
            <person name="Goel M."/>
            <person name="Folz-Donahue K."/>
            <person name="Kukat C."/>
            <person name="Huettel B."/>
            <person name="Schneeberger K."/>
        </authorList>
    </citation>
    <scope>NUCLEOTIDE SEQUENCE [LARGE SCALE GENOMIC DNA]</scope>
    <source>
        <strain evidence="2">SolTubOtavaFocal</strain>
        <tissue evidence="2">Leaves</tissue>
    </source>
</reference>
<feature type="compositionally biased region" description="Basic and acidic residues" evidence="1">
    <location>
        <begin position="179"/>
        <end position="201"/>
    </location>
</feature>
<feature type="compositionally biased region" description="Basic residues" evidence="1">
    <location>
        <begin position="164"/>
        <end position="174"/>
    </location>
</feature>
<proteinExistence type="predicted"/>
<comment type="caution">
    <text evidence="2">The sequence shown here is derived from an EMBL/GenBank/DDBJ whole genome shotgun (WGS) entry which is preliminary data.</text>
</comment>
<evidence type="ECO:0000313" key="2">
    <source>
        <dbReference type="EMBL" id="KAH0737966.1"/>
    </source>
</evidence>
<name>A0ABQ7TTD3_SOLTU</name>
<feature type="region of interest" description="Disordered" evidence="1">
    <location>
        <begin position="153"/>
        <end position="201"/>
    </location>
</feature>
<evidence type="ECO:0000256" key="1">
    <source>
        <dbReference type="SAM" id="MobiDB-lite"/>
    </source>
</evidence>
<sequence>MSTISPVNITKSSPLTPSLPLISITQHPHINLVPILPCYLTICLRVIFLRTPEVGAYPSSDSIDTDKDNIPLKWSVQRIMVPVSTKGKEKVTEETPRKRPFTRAVSEKLMGDAIKSSETTTAENRRRRKSGDAVFEMPNADVVDVSIEVSEHECVGEDSPLGKQVKKTSKRKPKASISKRGDPTKEKGKDSQRGGNHPREREKLLLYSSIPLRRDQVPKIKSPVLHEEEVREFYYNIEFAEDGSINTRVGEKSLHLDEDLLGQILEVPREGIRSLVGNPTPQNL</sequence>
<evidence type="ECO:0000313" key="3">
    <source>
        <dbReference type="Proteomes" id="UP000826656"/>
    </source>
</evidence>
<accession>A0ABQ7TTD3</accession>
<feature type="region of interest" description="Disordered" evidence="1">
    <location>
        <begin position="112"/>
        <end position="133"/>
    </location>
</feature>
<protein>
    <submittedName>
        <fullName evidence="2">Uncharacterized protein</fullName>
    </submittedName>
</protein>
<organism evidence="2 3">
    <name type="scientific">Solanum tuberosum</name>
    <name type="common">Potato</name>
    <dbReference type="NCBI Taxonomy" id="4113"/>
    <lineage>
        <taxon>Eukaryota</taxon>
        <taxon>Viridiplantae</taxon>
        <taxon>Streptophyta</taxon>
        <taxon>Embryophyta</taxon>
        <taxon>Tracheophyta</taxon>
        <taxon>Spermatophyta</taxon>
        <taxon>Magnoliopsida</taxon>
        <taxon>eudicotyledons</taxon>
        <taxon>Gunneridae</taxon>
        <taxon>Pentapetalae</taxon>
        <taxon>asterids</taxon>
        <taxon>lamiids</taxon>
        <taxon>Solanales</taxon>
        <taxon>Solanaceae</taxon>
        <taxon>Solanoideae</taxon>
        <taxon>Solaneae</taxon>
        <taxon>Solanum</taxon>
    </lineage>
</organism>
<gene>
    <name evidence="2" type="ORF">KY290_036671</name>
</gene>
<keyword evidence="3" id="KW-1185">Reference proteome</keyword>
<dbReference type="EMBL" id="JAIVGD010000028">
    <property type="protein sequence ID" value="KAH0737966.1"/>
    <property type="molecule type" value="Genomic_DNA"/>
</dbReference>
<dbReference type="Proteomes" id="UP000826656">
    <property type="component" value="Unassembled WGS sequence"/>
</dbReference>